<name>A0A9Q8UVA4_PASFU</name>
<keyword evidence="3" id="KW-1185">Reference proteome</keyword>
<feature type="region of interest" description="Disordered" evidence="1">
    <location>
        <begin position="13"/>
        <end position="98"/>
    </location>
</feature>
<reference evidence="2" key="1">
    <citation type="submission" date="2021-12" db="EMBL/GenBank/DDBJ databases">
        <authorList>
            <person name="Zaccaron A."/>
            <person name="Stergiopoulos I."/>
        </authorList>
    </citation>
    <scope>NUCLEOTIDE SEQUENCE</scope>
    <source>
        <strain evidence="2">Race5_Kim</strain>
    </source>
</reference>
<dbReference type="GeneID" id="71992953"/>
<dbReference type="Proteomes" id="UP000756132">
    <property type="component" value="Chromosome 11"/>
</dbReference>
<proteinExistence type="predicted"/>
<feature type="compositionally biased region" description="Basic and acidic residues" evidence="1">
    <location>
        <begin position="22"/>
        <end position="37"/>
    </location>
</feature>
<reference evidence="2" key="2">
    <citation type="journal article" date="2022" name="Microb. Genom.">
        <title>A chromosome-scale genome assembly of the tomato pathogen Cladosporium fulvum reveals a compartmentalized genome architecture and the presence of a dispensable chromosome.</title>
        <authorList>
            <person name="Zaccaron A.Z."/>
            <person name="Chen L.H."/>
            <person name="Samaras A."/>
            <person name="Stergiopoulos I."/>
        </authorList>
    </citation>
    <scope>NUCLEOTIDE SEQUENCE</scope>
    <source>
        <strain evidence="2">Race5_Kim</strain>
    </source>
</reference>
<dbReference type="KEGG" id="ffu:CLAFUR5_13075"/>
<feature type="compositionally biased region" description="Basic and acidic residues" evidence="1">
    <location>
        <begin position="81"/>
        <end position="98"/>
    </location>
</feature>
<dbReference type="AlphaFoldDB" id="A0A9Q8UVA4"/>
<dbReference type="RefSeq" id="XP_047768033.1">
    <property type="nucleotide sequence ID" value="XM_047912223.1"/>
</dbReference>
<dbReference type="EMBL" id="CP090173">
    <property type="protein sequence ID" value="UJO23667.1"/>
    <property type="molecule type" value="Genomic_DNA"/>
</dbReference>
<evidence type="ECO:0000313" key="2">
    <source>
        <dbReference type="EMBL" id="UJO23667.1"/>
    </source>
</evidence>
<accession>A0A9Q8UVA4</accession>
<feature type="compositionally biased region" description="Low complexity" evidence="1">
    <location>
        <begin position="41"/>
        <end position="50"/>
    </location>
</feature>
<evidence type="ECO:0000313" key="3">
    <source>
        <dbReference type="Proteomes" id="UP000756132"/>
    </source>
</evidence>
<organism evidence="2 3">
    <name type="scientific">Passalora fulva</name>
    <name type="common">Tomato leaf mold</name>
    <name type="synonym">Cladosporium fulvum</name>
    <dbReference type="NCBI Taxonomy" id="5499"/>
    <lineage>
        <taxon>Eukaryota</taxon>
        <taxon>Fungi</taxon>
        <taxon>Dikarya</taxon>
        <taxon>Ascomycota</taxon>
        <taxon>Pezizomycotina</taxon>
        <taxon>Dothideomycetes</taxon>
        <taxon>Dothideomycetidae</taxon>
        <taxon>Mycosphaerellales</taxon>
        <taxon>Mycosphaerellaceae</taxon>
        <taxon>Fulvia</taxon>
    </lineage>
</organism>
<sequence length="119" mass="13511">MSQRQYQQYLSVTNISTTTTRSNDRPSIESVLSKDKTSNTPSSRPSSRPSYETEEWLSYSSYPSSISSRRRSSSGGSWSYDTHRLSPEERKLKESGPLDEVKKRKAVEKLMGYGCMKGI</sequence>
<feature type="compositionally biased region" description="Low complexity" evidence="1">
    <location>
        <begin position="58"/>
        <end position="80"/>
    </location>
</feature>
<protein>
    <submittedName>
        <fullName evidence="2">Uncharacterized protein</fullName>
    </submittedName>
</protein>
<evidence type="ECO:0000256" key="1">
    <source>
        <dbReference type="SAM" id="MobiDB-lite"/>
    </source>
</evidence>
<gene>
    <name evidence="2" type="ORF">CLAFUR5_13075</name>
</gene>